<dbReference type="PANTHER" id="PTHR43666">
    <property type="entry name" value="TLDD PROTEIN"/>
    <property type="match status" value="1"/>
</dbReference>
<dbReference type="GO" id="GO:0006508">
    <property type="term" value="P:proteolysis"/>
    <property type="evidence" value="ECO:0007669"/>
    <property type="project" value="InterPro"/>
</dbReference>
<feature type="domain" description="Metalloprotease TldD/E C-terminal" evidence="1">
    <location>
        <begin position="216"/>
        <end position="444"/>
    </location>
</feature>
<protein>
    <recommendedName>
        <fullName evidence="1">Metalloprotease TldD/E C-terminal domain-containing protein</fullName>
    </recommendedName>
</protein>
<dbReference type="Pfam" id="PF19289">
    <property type="entry name" value="PmbA_TldD_3rd"/>
    <property type="match status" value="1"/>
</dbReference>
<evidence type="ECO:0000313" key="2">
    <source>
        <dbReference type="EMBL" id="OYD17432.1"/>
    </source>
</evidence>
<proteinExistence type="predicted"/>
<dbReference type="PANTHER" id="PTHR43666:SF1">
    <property type="entry name" value="CONSERVED PROTEIN"/>
    <property type="match status" value="1"/>
</dbReference>
<organism evidence="2 3">
    <name type="scientific">candidate division WOR-3 bacterium JGI_Cruoil_03_44_89</name>
    <dbReference type="NCBI Taxonomy" id="1973748"/>
    <lineage>
        <taxon>Bacteria</taxon>
        <taxon>Bacteria division WOR-3</taxon>
    </lineage>
</organism>
<comment type="caution">
    <text evidence="2">The sequence shown here is derived from an EMBL/GenBank/DDBJ whole genome shotgun (WGS) entry which is preliminary data.</text>
</comment>
<dbReference type="InterPro" id="IPR035068">
    <property type="entry name" value="TldD/PmbA_N"/>
</dbReference>
<dbReference type="AlphaFoldDB" id="A0A235BYZ0"/>
<name>A0A235BYZ0_UNCW3</name>
<dbReference type="SUPFAM" id="SSF111283">
    <property type="entry name" value="Putative modulator of DNA gyrase, PmbA/TldD"/>
    <property type="match status" value="1"/>
</dbReference>
<dbReference type="InterPro" id="IPR036059">
    <property type="entry name" value="TldD/PmbA_sf"/>
</dbReference>
<gene>
    <name evidence="2" type="ORF">CH333_00965</name>
</gene>
<evidence type="ECO:0000313" key="3">
    <source>
        <dbReference type="Proteomes" id="UP000215215"/>
    </source>
</evidence>
<dbReference type="GO" id="GO:0008237">
    <property type="term" value="F:metallopeptidase activity"/>
    <property type="evidence" value="ECO:0007669"/>
    <property type="project" value="InterPro"/>
</dbReference>
<dbReference type="EMBL" id="NOZQ01000017">
    <property type="protein sequence ID" value="OYD17432.1"/>
    <property type="molecule type" value="Genomic_DNA"/>
</dbReference>
<dbReference type="Proteomes" id="UP000215215">
    <property type="component" value="Unassembled WGS sequence"/>
</dbReference>
<dbReference type="InterPro" id="IPR045569">
    <property type="entry name" value="Metalloprtase-TldD/E_C"/>
</dbReference>
<reference evidence="2 3" key="1">
    <citation type="submission" date="2017-07" db="EMBL/GenBank/DDBJ databases">
        <title>Recovery of genomes from metagenomes via a dereplication, aggregation, and scoring strategy.</title>
        <authorList>
            <person name="Sieber C.M."/>
            <person name="Probst A.J."/>
            <person name="Sharrar A."/>
            <person name="Thomas B.C."/>
            <person name="Hess M."/>
            <person name="Tringe S.G."/>
            <person name="Banfield J.F."/>
        </authorList>
    </citation>
    <scope>NUCLEOTIDE SEQUENCE [LARGE SCALE GENOMIC DNA]</scope>
    <source>
        <strain evidence="2">JGI_Cruoil_03_44_89</strain>
    </source>
</reference>
<accession>A0A235BYZ0</accession>
<evidence type="ECO:0000259" key="1">
    <source>
        <dbReference type="Pfam" id="PF19289"/>
    </source>
</evidence>
<sequence length="448" mass="49374">MLGRERAREIINKALSYSSVEETQVSLFVWDSFLTRFANSYIHQNMGEGNIELEIRAINEKRVGEATTNRVDGNAIKNAVSTACEISKFTKPVSDLVPLTGPREYKEVKSFYENTRRFTPEERANIVKGFIDEAGSFSAYGSFQTSTLEIALGNSRGAFAHNLSSSASIIYMVMQEAGSSYGCAGSRNVDEMDFGSLARETVRKLRMQKNLTSVEPGEYDVVLEPLAAADIVQFLGWLGFGALAFQEGRSFMSGKIGEKIMGDNITFWDNGLSEDGIPFPFDFEAVPKKKVILIDNGVAKGVVYDRRTAAKEGRKSTGHSIGSSAQGPFPMNLFMKGGNDGVDEMIKATRKGIYVTRFHYTNPIDPMTATITGMTRDGTFLIENGIITKPLCNLRFTQSLIRALRSVTHLSPSVLVPEVETYGIPFSTGTRVPALRIEGWRFTGVSEL</sequence>
<dbReference type="Gene3D" id="3.30.2290.10">
    <property type="entry name" value="PmbA/TldD superfamily"/>
    <property type="match status" value="1"/>
</dbReference>